<evidence type="ECO:0000256" key="1">
    <source>
        <dbReference type="ARBA" id="ARBA00022574"/>
    </source>
</evidence>
<feature type="transmembrane region" description="Helical" evidence="4">
    <location>
        <begin position="197"/>
        <end position="226"/>
    </location>
</feature>
<keyword evidence="4" id="KW-0472">Membrane</keyword>
<dbReference type="PANTHER" id="PTHR22838:SF0">
    <property type="entry name" value="WD REPEAT-CONTAINING PROTEIN 26"/>
    <property type="match status" value="1"/>
</dbReference>
<dbReference type="SUPFAM" id="SSF50978">
    <property type="entry name" value="WD40 repeat-like"/>
    <property type="match status" value="1"/>
</dbReference>
<reference evidence="5 6" key="1">
    <citation type="submission" date="2013-12" db="EMBL/GenBank/DDBJ databases">
        <authorList>
            <person name="Cubeta M."/>
            <person name="Pakala S."/>
            <person name="Fedorova N."/>
            <person name="Thomas E."/>
            <person name="Dean R."/>
            <person name="Jabaji S."/>
            <person name="Neate S."/>
            <person name="Toda T."/>
            <person name="Tavantzis S."/>
            <person name="Vilgalys R."/>
            <person name="Bharathan N."/>
            <person name="Pakala S."/>
            <person name="Losada L.S."/>
            <person name="Zafar N."/>
            <person name="Nierman W."/>
        </authorList>
    </citation>
    <scope>NUCLEOTIDE SEQUENCE [LARGE SCALE GENOMIC DNA]</scope>
    <source>
        <strain evidence="5 6">123E</strain>
    </source>
</reference>
<dbReference type="GO" id="GO:0034657">
    <property type="term" value="C:GID complex"/>
    <property type="evidence" value="ECO:0007669"/>
    <property type="project" value="TreeGrafter"/>
</dbReference>
<dbReference type="EMBL" id="AZST01000334">
    <property type="protein sequence ID" value="KEP49689.1"/>
    <property type="molecule type" value="Genomic_DNA"/>
</dbReference>
<feature type="repeat" description="WD" evidence="3">
    <location>
        <begin position="478"/>
        <end position="512"/>
    </location>
</feature>
<comment type="caution">
    <text evidence="5">The sequence shown here is derived from an EMBL/GenBank/DDBJ whole genome shotgun (WGS) entry which is preliminary data.</text>
</comment>
<protein>
    <submittedName>
        <fullName evidence="5">Putative WD repeat protein</fullName>
    </submittedName>
</protein>
<evidence type="ECO:0000313" key="6">
    <source>
        <dbReference type="Proteomes" id="UP000027456"/>
    </source>
</evidence>
<keyword evidence="1 3" id="KW-0853">WD repeat</keyword>
<accession>A0A074RS38</accession>
<dbReference type="Pfam" id="PF00400">
    <property type="entry name" value="WD40"/>
    <property type="match status" value="1"/>
</dbReference>
<sequence length="832" mass="93100">MLFVDWVLVLDYFMPPLVFRSAFLKFYVSFKTILFDTGVTPYTMDVNANPFKRFRRRSSLGGPILRDSVASNSQVPSISQLPAELESLAGALYMFVNHLNDVPEFIDEAVHTTHRPVIKAFQAFADDLSYRADCLSEFKDKLVNVAFARHINELTDDLSTPATHVSSALDGFIEVGIPAIRYYQERMADRLQNLSTVATFFSAVTATTIQVSVLTFLFGLCVFTYSSEQPPAVTIVVTSFTVLTSSALLCVGIWFASERWTYLRTQGSHWLVNILDERIDRTHELCSSILAKASGFTGGACDHLRSGRNSAIAAFSNITRRNSLRSPTRVNHEEEGTVMDAETQHSNANELFSIDPPVIMPAADPNEEGRRRSAIFGRGELSSYAPGTEIEYQARISGQEPTSLEIEALASSYGQLSNPRVPDPISSTHPGLRASRWGKKFSEQIKKIKAFMLQKQVTPTRIKSVVPKLRTLGSAQSLSEHIAQVRHLRFSPDGRHLATCSWDRVTCIWKVDGASGNYQVMRQLVHTGNSEVVDIGQVAWSPNGEELLTKHRESIRIWSPLKDASCQSSIYRGRYVQSVAWMPSPACGFFSAEWQITPREEKEVHRAPTIQGSYLVRFVRCNVIDTYKLDQLQVWDLAVMLDEGQLVVVASLLKSQKNYKPTSSRHEKRILVYSLNTKKIEGQMPLMHDVRGVTLVQAGDLALVSYEGNAPPQTWYLNRIPDTRTQEDGPKYQIKLSKKFAGTSHFGAYKDTLVLAASKAGEIYIWERSSANLIHTLTVPSKQELTGLAWNPKSTGNKFTIASAMRNGMVNICTWLFCSNRVRCASVDPLFF</sequence>
<dbReference type="InterPro" id="IPR001680">
    <property type="entry name" value="WD40_rpt"/>
</dbReference>
<dbReference type="Proteomes" id="UP000027456">
    <property type="component" value="Unassembled WGS sequence"/>
</dbReference>
<evidence type="ECO:0000256" key="2">
    <source>
        <dbReference type="ARBA" id="ARBA00022737"/>
    </source>
</evidence>
<dbReference type="OrthoDB" id="972532at2759"/>
<dbReference type="PROSITE" id="PS50082">
    <property type="entry name" value="WD_REPEATS_2"/>
    <property type="match status" value="1"/>
</dbReference>
<dbReference type="GO" id="GO:0043161">
    <property type="term" value="P:proteasome-mediated ubiquitin-dependent protein catabolic process"/>
    <property type="evidence" value="ECO:0007669"/>
    <property type="project" value="TreeGrafter"/>
</dbReference>
<dbReference type="SMART" id="SM00320">
    <property type="entry name" value="WD40"/>
    <property type="match status" value="3"/>
</dbReference>
<dbReference type="HOGENOM" id="CLU_008849_0_0_1"/>
<evidence type="ECO:0000313" key="5">
    <source>
        <dbReference type="EMBL" id="KEP49689.1"/>
    </source>
</evidence>
<keyword evidence="4" id="KW-0812">Transmembrane</keyword>
<keyword evidence="6" id="KW-1185">Reference proteome</keyword>
<dbReference type="PROSITE" id="PS50294">
    <property type="entry name" value="WD_REPEATS_REGION"/>
    <property type="match status" value="1"/>
</dbReference>
<keyword evidence="4" id="KW-1133">Transmembrane helix</keyword>
<dbReference type="InterPro" id="IPR051350">
    <property type="entry name" value="WD_repeat-ST_regulator"/>
</dbReference>
<name>A0A074RS38_9AGAM</name>
<keyword evidence="2" id="KW-0677">Repeat</keyword>
<dbReference type="PANTHER" id="PTHR22838">
    <property type="entry name" value="WD REPEAT PROTEIN 26-RELATED"/>
    <property type="match status" value="1"/>
</dbReference>
<dbReference type="InterPro" id="IPR015943">
    <property type="entry name" value="WD40/YVTN_repeat-like_dom_sf"/>
</dbReference>
<dbReference type="Gene3D" id="2.130.10.10">
    <property type="entry name" value="YVTN repeat-like/Quinoprotein amine dehydrogenase"/>
    <property type="match status" value="2"/>
</dbReference>
<dbReference type="AlphaFoldDB" id="A0A074RS38"/>
<proteinExistence type="predicted"/>
<feature type="transmembrane region" description="Helical" evidence="4">
    <location>
        <begin position="232"/>
        <end position="256"/>
    </location>
</feature>
<dbReference type="STRING" id="1423351.A0A074RS38"/>
<organism evidence="5 6">
    <name type="scientific">Rhizoctonia solani 123E</name>
    <dbReference type="NCBI Taxonomy" id="1423351"/>
    <lineage>
        <taxon>Eukaryota</taxon>
        <taxon>Fungi</taxon>
        <taxon>Dikarya</taxon>
        <taxon>Basidiomycota</taxon>
        <taxon>Agaricomycotina</taxon>
        <taxon>Agaricomycetes</taxon>
        <taxon>Cantharellales</taxon>
        <taxon>Ceratobasidiaceae</taxon>
        <taxon>Rhizoctonia</taxon>
    </lineage>
</organism>
<gene>
    <name evidence="5" type="ORF">V565_095210</name>
</gene>
<evidence type="ECO:0000256" key="4">
    <source>
        <dbReference type="SAM" id="Phobius"/>
    </source>
</evidence>
<evidence type="ECO:0000256" key="3">
    <source>
        <dbReference type="PROSITE-ProRule" id="PRU00221"/>
    </source>
</evidence>
<dbReference type="InterPro" id="IPR036322">
    <property type="entry name" value="WD40_repeat_dom_sf"/>
</dbReference>